<name>A0AAD4S3C7_9MAGN</name>
<proteinExistence type="predicted"/>
<organism evidence="1 2">
    <name type="scientific">Papaver atlanticum</name>
    <dbReference type="NCBI Taxonomy" id="357466"/>
    <lineage>
        <taxon>Eukaryota</taxon>
        <taxon>Viridiplantae</taxon>
        <taxon>Streptophyta</taxon>
        <taxon>Embryophyta</taxon>
        <taxon>Tracheophyta</taxon>
        <taxon>Spermatophyta</taxon>
        <taxon>Magnoliopsida</taxon>
        <taxon>Ranunculales</taxon>
        <taxon>Papaveraceae</taxon>
        <taxon>Papaveroideae</taxon>
        <taxon>Papaver</taxon>
    </lineage>
</organism>
<evidence type="ECO:0000313" key="2">
    <source>
        <dbReference type="Proteomes" id="UP001202328"/>
    </source>
</evidence>
<dbReference type="Gene3D" id="2.40.10.10">
    <property type="entry name" value="Trypsin-like serine proteases"/>
    <property type="match status" value="1"/>
</dbReference>
<sequence length="109" mass="11913">MRSQGLQIPFLFIKIHISKSEKSIHLRFGSVISIRAELYLKVDAFINPGNNGGPAITGDKVAGVASQKYLCAENIGILYAHSSSSSDKEFIVGGNAQFELKDMIWQSVL</sequence>
<protein>
    <submittedName>
        <fullName evidence="1">Uncharacterized protein</fullName>
    </submittedName>
</protein>
<comment type="caution">
    <text evidence="1">The sequence shown here is derived from an EMBL/GenBank/DDBJ whole genome shotgun (WGS) entry which is preliminary data.</text>
</comment>
<dbReference type="SUPFAM" id="SSF50494">
    <property type="entry name" value="Trypsin-like serine proteases"/>
    <property type="match status" value="1"/>
</dbReference>
<dbReference type="AlphaFoldDB" id="A0AAD4S3C7"/>
<reference evidence="1" key="1">
    <citation type="submission" date="2022-04" db="EMBL/GenBank/DDBJ databases">
        <title>A functionally conserved STORR gene fusion in Papaver species that diverged 16.8 million years ago.</title>
        <authorList>
            <person name="Catania T."/>
        </authorList>
    </citation>
    <scope>NUCLEOTIDE SEQUENCE</scope>
    <source>
        <strain evidence="1">S-188037</strain>
    </source>
</reference>
<dbReference type="InterPro" id="IPR009003">
    <property type="entry name" value="Peptidase_S1_PA"/>
</dbReference>
<keyword evidence="2" id="KW-1185">Reference proteome</keyword>
<accession>A0AAD4S3C7</accession>
<dbReference type="Proteomes" id="UP001202328">
    <property type="component" value="Unassembled WGS sequence"/>
</dbReference>
<dbReference type="EMBL" id="JAJJMB010014788">
    <property type="protein sequence ID" value="KAI3858094.1"/>
    <property type="molecule type" value="Genomic_DNA"/>
</dbReference>
<gene>
    <name evidence="1" type="ORF">MKW98_029568</name>
</gene>
<evidence type="ECO:0000313" key="1">
    <source>
        <dbReference type="EMBL" id="KAI3858094.1"/>
    </source>
</evidence>
<dbReference type="InterPro" id="IPR043504">
    <property type="entry name" value="Peptidase_S1_PA_chymotrypsin"/>
</dbReference>